<dbReference type="AlphaFoldDB" id="A0A2J7RN46"/>
<dbReference type="SUPFAM" id="SSF51206">
    <property type="entry name" value="cAMP-binding domain-like"/>
    <property type="match status" value="2"/>
</dbReference>
<keyword evidence="1" id="KW-0723">Serine/threonine-protein kinase</keyword>
<dbReference type="OrthoDB" id="63267at2759"/>
<dbReference type="PROSITE" id="PS00107">
    <property type="entry name" value="PROTEIN_KINASE_ATP"/>
    <property type="match status" value="1"/>
</dbReference>
<dbReference type="EMBL" id="NEVH01002545">
    <property type="protein sequence ID" value="PNF42264.1"/>
    <property type="molecule type" value="Genomic_DNA"/>
</dbReference>
<gene>
    <name evidence="11" type="primary">Pkg21D_2</name>
    <name evidence="11" type="ORF">B7P43_G05530</name>
</gene>
<dbReference type="InterPro" id="IPR014710">
    <property type="entry name" value="RmlC-like_jellyroll"/>
</dbReference>
<keyword evidence="2" id="KW-0808">Transferase</keyword>
<evidence type="ECO:0000259" key="10">
    <source>
        <dbReference type="PROSITE" id="PS50042"/>
    </source>
</evidence>
<keyword evidence="4 11" id="KW-0418">Kinase</keyword>
<dbReference type="InterPro" id="IPR011009">
    <property type="entry name" value="Kinase-like_dom_sf"/>
</dbReference>
<dbReference type="InterPro" id="IPR018488">
    <property type="entry name" value="cNMP-bd_CS"/>
</dbReference>
<proteinExistence type="predicted"/>
<dbReference type="FunFam" id="2.60.120.10:FF:000072">
    <property type="entry name" value="cGMP-dependent protein kinase"/>
    <property type="match status" value="1"/>
</dbReference>
<dbReference type="InterPro" id="IPR000595">
    <property type="entry name" value="cNMP-bd_dom"/>
</dbReference>
<dbReference type="InterPro" id="IPR017441">
    <property type="entry name" value="Protein_kinase_ATP_BS"/>
</dbReference>
<feature type="domain" description="Protein kinase" evidence="9">
    <location>
        <begin position="836"/>
        <end position="913"/>
    </location>
</feature>
<comment type="caution">
    <text evidence="11">The sequence shown here is derived from an EMBL/GenBank/DDBJ whole genome shotgun (WGS) entry which is preliminary data.</text>
</comment>
<evidence type="ECO:0000256" key="4">
    <source>
        <dbReference type="ARBA" id="ARBA00022777"/>
    </source>
</evidence>
<feature type="coiled-coil region" evidence="7">
    <location>
        <begin position="441"/>
        <end position="489"/>
    </location>
</feature>
<dbReference type="SMART" id="SM00100">
    <property type="entry name" value="cNMP"/>
    <property type="match status" value="2"/>
</dbReference>
<dbReference type="Pfam" id="PF00027">
    <property type="entry name" value="cNMP_binding"/>
    <property type="match status" value="2"/>
</dbReference>
<dbReference type="InterPro" id="IPR000719">
    <property type="entry name" value="Prot_kinase_dom"/>
</dbReference>
<dbReference type="Gene3D" id="3.30.200.20">
    <property type="entry name" value="Phosphorylase Kinase, domain 1"/>
    <property type="match status" value="1"/>
</dbReference>
<feature type="region of interest" description="Disordered" evidence="8">
    <location>
        <begin position="513"/>
        <end position="541"/>
    </location>
</feature>
<evidence type="ECO:0000313" key="12">
    <source>
        <dbReference type="Proteomes" id="UP000235965"/>
    </source>
</evidence>
<evidence type="ECO:0000256" key="3">
    <source>
        <dbReference type="ARBA" id="ARBA00022741"/>
    </source>
</evidence>
<dbReference type="InterPro" id="IPR018490">
    <property type="entry name" value="cNMP-bd_dom_sf"/>
</dbReference>
<protein>
    <submittedName>
        <fullName evidence="11">cGMP-dependent protein kinase, isozyme 1</fullName>
    </submittedName>
</protein>
<evidence type="ECO:0000256" key="6">
    <source>
        <dbReference type="PROSITE-ProRule" id="PRU10141"/>
    </source>
</evidence>
<evidence type="ECO:0000256" key="8">
    <source>
        <dbReference type="SAM" id="MobiDB-lite"/>
    </source>
</evidence>
<keyword evidence="3 6" id="KW-0547">Nucleotide-binding</keyword>
<dbReference type="Proteomes" id="UP000235965">
    <property type="component" value="Unassembled WGS sequence"/>
</dbReference>
<dbReference type="PROSITE" id="PS00888">
    <property type="entry name" value="CNMP_BINDING_1"/>
    <property type="match status" value="1"/>
</dbReference>
<evidence type="ECO:0000256" key="1">
    <source>
        <dbReference type="ARBA" id="ARBA00022527"/>
    </source>
</evidence>
<feature type="domain" description="Cyclic nucleotide-binding" evidence="10">
    <location>
        <begin position="688"/>
        <end position="810"/>
    </location>
</feature>
<organism evidence="11 12">
    <name type="scientific">Cryptotermes secundus</name>
    <dbReference type="NCBI Taxonomy" id="105785"/>
    <lineage>
        <taxon>Eukaryota</taxon>
        <taxon>Metazoa</taxon>
        <taxon>Ecdysozoa</taxon>
        <taxon>Arthropoda</taxon>
        <taxon>Hexapoda</taxon>
        <taxon>Insecta</taxon>
        <taxon>Pterygota</taxon>
        <taxon>Neoptera</taxon>
        <taxon>Polyneoptera</taxon>
        <taxon>Dictyoptera</taxon>
        <taxon>Blattodea</taxon>
        <taxon>Blattoidea</taxon>
        <taxon>Termitoidae</taxon>
        <taxon>Kalotermitidae</taxon>
        <taxon>Cryptotermitinae</taxon>
        <taxon>Cryptotermes</taxon>
    </lineage>
</organism>
<dbReference type="FunFam" id="2.60.120.10:FF:000064">
    <property type="entry name" value="cGMP-dependent protein kinase, isozyme"/>
    <property type="match status" value="1"/>
</dbReference>
<dbReference type="PROSITE" id="PS00889">
    <property type="entry name" value="CNMP_BINDING_2"/>
    <property type="match status" value="2"/>
</dbReference>
<evidence type="ECO:0000256" key="2">
    <source>
        <dbReference type="ARBA" id="ARBA00022679"/>
    </source>
</evidence>
<dbReference type="CDD" id="cd00038">
    <property type="entry name" value="CAP_ED"/>
    <property type="match status" value="2"/>
</dbReference>
<evidence type="ECO:0000256" key="7">
    <source>
        <dbReference type="SAM" id="Coils"/>
    </source>
</evidence>
<accession>A0A2J7RN46</accession>
<dbReference type="PRINTS" id="PR00104">
    <property type="entry name" value="CGMPKINASE"/>
</dbReference>
<dbReference type="InterPro" id="IPR002374">
    <property type="entry name" value="cGMP_dep_kinase"/>
</dbReference>
<evidence type="ECO:0000313" key="11">
    <source>
        <dbReference type="EMBL" id="PNF42264.1"/>
    </source>
</evidence>
<feature type="non-terminal residue" evidence="11">
    <location>
        <position position="913"/>
    </location>
</feature>
<dbReference type="SUPFAM" id="SSF56112">
    <property type="entry name" value="Protein kinase-like (PK-like)"/>
    <property type="match status" value="1"/>
</dbReference>
<dbReference type="Gene3D" id="2.60.120.10">
    <property type="entry name" value="Jelly Rolls"/>
    <property type="match status" value="2"/>
</dbReference>
<dbReference type="GO" id="GO:0004692">
    <property type="term" value="F:cGMP-dependent protein kinase activity"/>
    <property type="evidence" value="ECO:0007669"/>
    <property type="project" value="InterPro"/>
</dbReference>
<dbReference type="PANTHER" id="PTHR24353">
    <property type="entry name" value="CYCLIC NUCLEOTIDE-DEPENDENT PROTEIN KINASE"/>
    <property type="match status" value="1"/>
</dbReference>
<name>A0A2J7RN46_9NEOP</name>
<feature type="domain" description="Cyclic nucleotide-binding" evidence="10">
    <location>
        <begin position="570"/>
        <end position="685"/>
    </location>
</feature>
<dbReference type="PROSITE" id="PS50011">
    <property type="entry name" value="PROTEIN_KINASE_DOM"/>
    <property type="match status" value="1"/>
</dbReference>
<sequence length="913" mass="101402">MGDEIKAIQQGTQTCLSKQFGHTVASVPMLVDSAIASNHLTDANLLTGSCDATVTTDQISQIPVCNSCVSYPAADSDGSVLLCKHVVDPIGQSPSFSSCHNIDTNVDQSGYKEDGEMANEYYQHDNIKHQTLPATTKVTGLETSTDATNVIEDQSISETSAEGFFNIASETERKEETIINLRNESIQYGQEDNIKHNILPVTAEEKTAKINTADRNLNEEGQEESQVVTVDFHNNVAKVSVLQDFAEGKTPELNVMSDVYYTTPVTCTAVCESFYPESVREVSALLQQARCSSPPQTSPPHSTPQLAAVAASSSHSCGSLYAQCGANHHEPVSLNEILIEREHLPSYYRYHPNAIDYQFQGPLVEDEEALFREYHKQQQRFLMGNGVSVGPCTATSSNTAVTAGNLQAAENGQTQRASPTGASPVFRISHPEDYGYLKGLVPQLRREAKDWEAKSDSLETEVLELRRKLRMREQEVMRLQREVHKLKSVLQQATSFAQDGDLLASLQDQHGMAGQMHQQLVSASSTNKKQGVSGESSDAGQTAEDIQIVRFDKDFRSKQLIKDAIMDNDFLKNLDSSQVRELVDSMYPLEYEKGSYVIREGEAGSHLYVSAEGEFEVIKEGKVLGKMGPGKAFGELAILYNCTRTASIRVVSDSKVWVLDRRVFQQIMMRTGLQRLEDNVNFLSSVPLLHNLSNDVLAKIADVLEVEFYPAGAHIIRQGANGDTFFIISSGSVKVTQRIPGRREEEEIRILERGDYFGEQALLKEDCRTASIIALPPGVECLTLDRESFIQLIGDLSELHEKDYGDESRGLSRPSSSFSIYSDSEQEYDYIHLEDLDVIATLGVGGFGRVELVQYMYDKTKTFALKCLKKQHIVDTQQQEHVYSEKSIMLSCRSPFICRCLPLMSYQSECQSY</sequence>
<evidence type="ECO:0000256" key="5">
    <source>
        <dbReference type="ARBA" id="ARBA00022840"/>
    </source>
</evidence>
<evidence type="ECO:0000259" key="9">
    <source>
        <dbReference type="PROSITE" id="PS50011"/>
    </source>
</evidence>
<dbReference type="GO" id="GO:0005737">
    <property type="term" value="C:cytoplasm"/>
    <property type="evidence" value="ECO:0007669"/>
    <property type="project" value="UniProtKB-ARBA"/>
</dbReference>
<keyword evidence="7" id="KW-0175">Coiled coil</keyword>
<keyword evidence="5 6" id="KW-0067">ATP-binding</keyword>
<feature type="compositionally biased region" description="Polar residues" evidence="8">
    <location>
        <begin position="516"/>
        <end position="540"/>
    </location>
</feature>
<reference evidence="11 12" key="1">
    <citation type="submission" date="2017-12" db="EMBL/GenBank/DDBJ databases">
        <title>Hemimetabolous genomes reveal molecular basis of termite eusociality.</title>
        <authorList>
            <person name="Harrison M.C."/>
            <person name="Jongepier E."/>
            <person name="Robertson H.M."/>
            <person name="Arning N."/>
            <person name="Bitard-Feildel T."/>
            <person name="Chao H."/>
            <person name="Childers C.P."/>
            <person name="Dinh H."/>
            <person name="Doddapaneni H."/>
            <person name="Dugan S."/>
            <person name="Gowin J."/>
            <person name="Greiner C."/>
            <person name="Han Y."/>
            <person name="Hu H."/>
            <person name="Hughes D.S.T."/>
            <person name="Huylmans A.-K."/>
            <person name="Kemena C."/>
            <person name="Kremer L.P.M."/>
            <person name="Lee S.L."/>
            <person name="Lopez-Ezquerra A."/>
            <person name="Mallet L."/>
            <person name="Monroy-Kuhn J.M."/>
            <person name="Moser A."/>
            <person name="Murali S.C."/>
            <person name="Muzny D.M."/>
            <person name="Otani S."/>
            <person name="Piulachs M.-D."/>
            <person name="Poelchau M."/>
            <person name="Qu J."/>
            <person name="Schaub F."/>
            <person name="Wada-Katsumata A."/>
            <person name="Worley K.C."/>
            <person name="Xie Q."/>
            <person name="Ylla G."/>
            <person name="Poulsen M."/>
            <person name="Gibbs R.A."/>
            <person name="Schal C."/>
            <person name="Richards S."/>
            <person name="Belles X."/>
            <person name="Korb J."/>
            <person name="Bornberg-Bauer E."/>
        </authorList>
    </citation>
    <scope>NUCLEOTIDE SEQUENCE [LARGE SCALE GENOMIC DNA]</scope>
    <source>
        <tissue evidence="11">Whole body</tissue>
    </source>
</reference>
<keyword evidence="12" id="KW-1185">Reference proteome</keyword>
<feature type="binding site" evidence="6">
    <location>
        <position position="866"/>
    </location>
    <ligand>
        <name>ATP</name>
        <dbReference type="ChEBI" id="CHEBI:30616"/>
    </ligand>
</feature>
<dbReference type="PROSITE" id="PS50042">
    <property type="entry name" value="CNMP_BINDING_3"/>
    <property type="match status" value="2"/>
</dbReference>
<dbReference type="PANTHER" id="PTHR24353:SF147">
    <property type="entry name" value="CGMP-DEPENDENT SERINE_THREONIN PROTEIN KINASE-RELATED"/>
    <property type="match status" value="1"/>
</dbReference>
<dbReference type="GO" id="GO:0005524">
    <property type="term" value="F:ATP binding"/>
    <property type="evidence" value="ECO:0007669"/>
    <property type="project" value="UniProtKB-UniRule"/>
</dbReference>